<dbReference type="Proteomes" id="UP000253850">
    <property type="component" value="Chromosome"/>
</dbReference>
<dbReference type="AlphaFoldDB" id="A0AAX2ACE8"/>
<protein>
    <recommendedName>
        <fullName evidence="5">Protein hydE</fullName>
    </recommendedName>
</protein>
<accession>A0AAX2ACE8</accession>
<reference evidence="2 4" key="1">
    <citation type="submission" date="2017-10" db="EMBL/GenBank/DDBJ databases">
        <title>Genomics of the genus Arcobacter.</title>
        <authorList>
            <person name="Perez-Cataluna A."/>
            <person name="Figueras M.J."/>
        </authorList>
    </citation>
    <scope>NUCLEOTIDE SEQUENCE [LARGE SCALE GENOMIC DNA]</scope>
    <source>
        <strain evidence="2 4">CECT 7835</strain>
    </source>
</reference>
<evidence type="ECO:0000313" key="4">
    <source>
        <dbReference type="Proteomes" id="UP000289193"/>
    </source>
</evidence>
<dbReference type="EMBL" id="PDKM01000002">
    <property type="protein sequence ID" value="RXK10356.1"/>
    <property type="molecule type" value="Genomic_DNA"/>
</dbReference>
<name>A0AAX2ACE8_9BACT</name>
<evidence type="ECO:0008006" key="5">
    <source>
        <dbReference type="Google" id="ProtNLM"/>
    </source>
</evidence>
<evidence type="ECO:0000313" key="2">
    <source>
        <dbReference type="EMBL" id="RXK10356.1"/>
    </source>
</evidence>
<sequence length="543" mass="63380">MVLKYKFKYKATNKTYVNILYSIVEKYECEYKILQDLEHVYLLVEAQDEKIIEELSNDLSKYLPMSIYYEGLEVDVVKKMPQIESIKAEVKSLNSFCPSCLEEVEKESSANFYNAFNFCKTCSTFENATFILDNKEEKSSKELFERLAFLINENKRIKIKSVSGIFVFKKLESLEDVDVLLCTNLKNISKLVVEDKQAIVALASIEKPQIKFRINEIYKMKNQAIKESIEIRVANDLTLYLLSKELEKYEIDFLQIEDENSSYNSFLDVKADVEVNIDIPKIIYCENKKLILASNSYPKNLDVIYERFEEKNKAQFMTVLSENMLFDKAILNFYLSRKNDDRFTFYSEELNGFVDISKSFSLPKDMSELYKQISESKSGDRLLENYKKKFSLEYENSLSFDFKALGIKSFLSYFKVAKEILGFENEILINAQNCHLEKGPRVDFKMIENEKLSLREFDYVSMFKSAMSFKLAGVDEVTLSLGFIDSLASFIASEVDNINDFYEVEGVSLCGDMFTYDIFTKLVLKNITKNYRIHFNREFVIDK</sequence>
<reference evidence="1 3" key="2">
    <citation type="submission" date="2018-07" db="EMBL/GenBank/DDBJ databases">
        <title>Complete genome of the Arcobacter bivalviorum type strain LMG 26154.</title>
        <authorList>
            <person name="Miller W.G."/>
            <person name="Yee E."/>
            <person name="Bono J.L."/>
        </authorList>
    </citation>
    <scope>NUCLEOTIDE SEQUENCE [LARGE SCALE GENOMIC DNA]</scope>
    <source>
        <strain evidence="1 3">LMG 26154</strain>
    </source>
</reference>
<organism evidence="2 4">
    <name type="scientific">Halarcobacter bivalviorum</name>
    <dbReference type="NCBI Taxonomy" id="663364"/>
    <lineage>
        <taxon>Bacteria</taxon>
        <taxon>Pseudomonadati</taxon>
        <taxon>Campylobacterota</taxon>
        <taxon>Epsilonproteobacteria</taxon>
        <taxon>Campylobacterales</taxon>
        <taxon>Arcobacteraceae</taxon>
        <taxon>Halarcobacter</taxon>
    </lineage>
</organism>
<proteinExistence type="predicted"/>
<evidence type="ECO:0000313" key="3">
    <source>
        <dbReference type="Proteomes" id="UP000253850"/>
    </source>
</evidence>
<dbReference type="Proteomes" id="UP000289193">
    <property type="component" value="Unassembled WGS sequence"/>
</dbReference>
<dbReference type="EMBL" id="CP031217">
    <property type="protein sequence ID" value="AXH12723.1"/>
    <property type="molecule type" value="Genomic_DNA"/>
</dbReference>
<dbReference type="RefSeq" id="WP_114839545.1">
    <property type="nucleotide sequence ID" value="NZ_CP031217.1"/>
</dbReference>
<keyword evidence="4" id="KW-1185">Reference proteome</keyword>
<gene>
    <name evidence="1" type="ORF">ABIV_1733</name>
    <name evidence="2" type="ORF">CRV05_03525</name>
</gene>
<evidence type="ECO:0000313" key="1">
    <source>
        <dbReference type="EMBL" id="AXH12723.1"/>
    </source>
</evidence>
<dbReference type="KEGG" id="hbv:ABIV_1733"/>